<evidence type="ECO:0008006" key="3">
    <source>
        <dbReference type="Google" id="ProtNLM"/>
    </source>
</evidence>
<dbReference type="SUPFAM" id="SSF160424">
    <property type="entry name" value="BH3703-like"/>
    <property type="match status" value="1"/>
</dbReference>
<keyword evidence="2" id="KW-1185">Reference proteome</keyword>
<dbReference type="Pfam" id="PF04634">
    <property type="entry name" value="YezG-like"/>
    <property type="match status" value="1"/>
</dbReference>
<name>A0A432WE31_9GAMM</name>
<dbReference type="EMBL" id="PIPO01000005">
    <property type="protein sequence ID" value="RUO31141.1"/>
    <property type="molecule type" value="Genomic_DNA"/>
</dbReference>
<reference evidence="1 2" key="1">
    <citation type="journal article" date="2011" name="Front. Microbiol.">
        <title>Genomic signatures of strain selection and enhancement in Bacillus atrophaeus var. globigii, a historical biowarfare simulant.</title>
        <authorList>
            <person name="Gibbons H.S."/>
            <person name="Broomall S.M."/>
            <person name="McNew L.A."/>
            <person name="Daligault H."/>
            <person name="Chapman C."/>
            <person name="Bruce D."/>
            <person name="Karavis M."/>
            <person name="Krepps M."/>
            <person name="McGregor P.A."/>
            <person name="Hong C."/>
            <person name="Park K.H."/>
            <person name="Akmal A."/>
            <person name="Feldman A."/>
            <person name="Lin J.S."/>
            <person name="Chang W.E."/>
            <person name="Higgs B.W."/>
            <person name="Demirev P."/>
            <person name="Lindquist J."/>
            <person name="Liem A."/>
            <person name="Fochler E."/>
            <person name="Read T.D."/>
            <person name="Tapia R."/>
            <person name="Johnson S."/>
            <person name="Bishop-Lilly K.A."/>
            <person name="Detter C."/>
            <person name="Han C."/>
            <person name="Sozhamannan S."/>
            <person name="Rosenzweig C.N."/>
            <person name="Skowronski E.W."/>
        </authorList>
    </citation>
    <scope>NUCLEOTIDE SEQUENCE [LARGE SCALE GENOMIC DNA]</scope>
    <source>
        <strain evidence="1 2">Y4G10-17</strain>
    </source>
</reference>
<sequence length="111" mass="12585">MNIIESQNRILDELCRIMHMSAETGYEKLSCRFYFSSSSDGSISIGSKFSYTRHGEEKSAALAYPESKKIGALVSTLHEEMKKHTSGDWYAFILTIGEDGKAKVDFEYKKK</sequence>
<evidence type="ECO:0000313" key="1">
    <source>
        <dbReference type="EMBL" id="RUO31141.1"/>
    </source>
</evidence>
<dbReference type="RefSeq" id="WP_126799520.1">
    <property type="nucleotide sequence ID" value="NZ_PIPO01000005.1"/>
</dbReference>
<dbReference type="InterPro" id="IPR006728">
    <property type="entry name" value="YezG-like"/>
</dbReference>
<proteinExistence type="predicted"/>
<organism evidence="1 2">
    <name type="scientific">Aliidiomarina soli</name>
    <dbReference type="NCBI Taxonomy" id="1928574"/>
    <lineage>
        <taxon>Bacteria</taxon>
        <taxon>Pseudomonadati</taxon>
        <taxon>Pseudomonadota</taxon>
        <taxon>Gammaproteobacteria</taxon>
        <taxon>Alteromonadales</taxon>
        <taxon>Idiomarinaceae</taxon>
        <taxon>Aliidiomarina</taxon>
    </lineage>
</organism>
<protein>
    <recommendedName>
        <fullName evidence="3">DUF600 domain-containing protein</fullName>
    </recommendedName>
</protein>
<dbReference type="Proteomes" id="UP000287823">
    <property type="component" value="Unassembled WGS sequence"/>
</dbReference>
<dbReference type="InterPro" id="IPR036170">
    <property type="entry name" value="YezG-like_sf"/>
</dbReference>
<accession>A0A432WE31</accession>
<dbReference type="Gene3D" id="3.30.500.20">
    <property type="entry name" value="BH3703-like domains"/>
    <property type="match status" value="1"/>
</dbReference>
<dbReference type="AlphaFoldDB" id="A0A432WE31"/>
<gene>
    <name evidence="1" type="ORF">CWE14_11640</name>
</gene>
<evidence type="ECO:0000313" key="2">
    <source>
        <dbReference type="Proteomes" id="UP000287823"/>
    </source>
</evidence>
<comment type="caution">
    <text evidence="1">The sequence shown here is derived from an EMBL/GenBank/DDBJ whole genome shotgun (WGS) entry which is preliminary data.</text>
</comment>